<dbReference type="EMBL" id="CAJJDP010000149">
    <property type="protein sequence ID" value="CAD8209569.1"/>
    <property type="molecule type" value="Genomic_DNA"/>
</dbReference>
<name>A0A8S1Y6Z9_PAROT</name>
<accession>A0A8S1Y6Z9</accession>
<comment type="caution">
    <text evidence="1">The sequence shown here is derived from an EMBL/GenBank/DDBJ whole genome shotgun (WGS) entry which is preliminary data.</text>
</comment>
<keyword evidence="2" id="KW-1185">Reference proteome</keyword>
<organism evidence="1 2">
    <name type="scientific">Paramecium octaurelia</name>
    <dbReference type="NCBI Taxonomy" id="43137"/>
    <lineage>
        <taxon>Eukaryota</taxon>
        <taxon>Sar</taxon>
        <taxon>Alveolata</taxon>
        <taxon>Ciliophora</taxon>
        <taxon>Intramacronucleata</taxon>
        <taxon>Oligohymenophorea</taxon>
        <taxon>Peniculida</taxon>
        <taxon>Parameciidae</taxon>
        <taxon>Paramecium</taxon>
    </lineage>
</organism>
<evidence type="ECO:0000313" key="2">
    <source>
        <dbReference type="Proteomes" id="UP000683925"/>
    </source>
</evidence>
<reference evidence="1" key="1">
    <citation type="submission" date="2021-01" db="EMBL/GenBank/DDBJ databases">
        <authorList>
            <consortium name="Genoscope - CEA"/>
            <person name="William W."/>
        </authorList>
    </citation>
    <scope>NUCLEOTIDE SEQUENCE</scope>
</reference>
<dbReference type="Proteomes" id="UP000683925">
    <property type="component" value="Unassembled WGS sequence"/>
</dbReference>
<proteinExistence type="predicted"/>
<protein>
    <submittedName>
        <fullName evidence="1">Uncharacterized protein</fullName>
    </submittedName>
</protein>
<dbReference type="AlphaFoldDB" id="A0A8S1Y6Z9"/>
<sequence>MKLQQSINQTLIQLITQIVMKNFNYNFKKLLNLYIIKSFNQKIINWIVQLPFFEKEPKVSQNYIIYEKLRHLNFKFTYSNKIWRLIKLFCQINPYQFFLYQFLTQSALNHTYYGVDFAEFHYCDAFKRFSEIKKYHYYCINDLKRKYI</sequence>
<gene>
    <name evidence="1" type="ORF">POCTA_138.1.T1470154</name>
</gene>
<evidence type="ECO:0000313" key="1">
    <source>
        <dbReference type="EMBL" id="CAD8209569.1"/>
    </source>
</evidence>